<proteinExistence type="predicted"/>
<evidence type="ECO:0000259" key="2">
    <source>
        <dbReference type="PROSITE" id="PS50994"/>
    </source>
</evidence>
<dbReference type="InterPro" id="IPR024967">
    <property type="entry name" value="DNA-bd_IS481-type"/>
</dbReference>
<organism evidence="3 4">
    <name type="scientific">Lentzea atacamensis</name>
    <dbReference type="NCBI Taxonomy" id="531938"/>
    <lineage>
        <taxon>Bacteria</taxon>
        <taxon>Bacillati</taxon>
        <taxon>Actinomycetota</taxon>
        <taxon>Actinomycetes</taxon>
        <taxon>Pseudonocardiales</taxon>
        <taxon>Pseudonocardiaceae</taxon>
        <taxon>Lentzea</taxon>
    </lineage>
</organism>
<dbReference type="SUPFAM" id="SSF46689">
    <property type="entry name" value="Homeodomain-like"/>
    <property type="match status" value="1"/>
</dbReference>
<dbReference type="NCBIfam" id="NF033577">
    <property type="entry name" value="transpos_IS481"/>
    <property type="match status" value="1"/>
</dbReference>
<dbReference type="PROSITE" id="PS50994">
    <property type="entry name" value="INTEGRASE"/>
    <property type="match status" value="1"/>
</dbReference>
<evidence type="ECO:0000313" key="4">
    <source>
        <dbReference type="Proteomes" id="UP000248714"/>
    </source>
</evidence>
<feature type="region of interest" description="Disordered" evidence="1">
    <location>
        <begin position="71"/>
        <end position="97"/>
    </location>
</feature>
<dbReference type="PANTHER" id="PTHR35004">
    <property type="entry name" value="TRANSPOSASE RV3428C-RELATED"/>
    <property type="match status" value="1"/>
</dbReference>
<dbReference type="InterPro" id="IPR001584">
    <property type="entry name" value="Integrase_cat-core"/>
</dbReference>
<dbReference type="Pfam" id="PF13683">
    <property type="entry name" value="rve_3"/>
    <property type="match status" value="1"/>
</dbReference>
<accession>A0ABX9E3G0</accession>
<name>A0ABX9E3G0_9PSEU</name>
<dbReference type="InterPro" id="IPR009057">
    <property type="entry name" value="Homeodomain-like_sf"/>
</dbReference>
<feature type="region of interest" description="Disordered" evidence="1">
    <location>
        <begin position="170"/>
        <end position="198"/>
    </location>
</feature>
<dbReference type="InterPro" id="IPR012337">
    <property type="entry name" value="RNaseH-like_sf"/>
</dbReference>
<dbReference type="PANTHER" id="PTHR35004:SF6">
    <property type="entry name" value="TRANSPOSASE"/>
    <property type="match status" value="1"/>
</dbReference>
<gene>
    <name evidence="3" type="ORF">C8D87_107430</name>
</gene>
<feature type="domain" description="Integrase catalytic" evidence="2">
    <location>
        <begin position="167"/>
        <end position="350"/>
    </location>
</feature>
<protein>
    <submittedName>
        <fullName evidence="3">Transposase</fullName>
    </submittedName>
</protein>
<evidence type="ECO:0000256" key="1">
    <source>
        <dbReference type="SAM" id="MobiDB-lite"/>
    </source>
</evidence>
<dbReference type="InterPro" id="IPR047656">
    <property type="entry name" value="IS481-like_transpos"/>
</dbReference>
<sequence>MREGLRVRCGLRHLHRLARRPSITHANAPLTELGRLRLARCVVDDGWPLRRVAERFQVSVSTAKRWADRYRTEGPAGMADRSSRPHSSPRRTCPRQERRIVKVRLARRWGPARIAYLLELNPSTVHRVLRRFRLARLRHLDRATGEPVRRYEHPVPGDLVHVDIKKLGNIPDGGGHKVHGRTIGTRNSSAHRDPARPRTIGNRANLGYSYLHNAVDDHSRLAYTEILADETKETAAAFWQRAQTFFHTNGITVRRVLTDNGSCYRSRLWRDTLTTAGITHKRTRPRRPQTNGKVERFNRTLLDEWAYARPYLSETERREALPRWLHIYNHHRGHTALAGQPPASRVPNVSGRYN</sequence>
<reference evidence="3 4" key="1">
    <citation type="submission" date="2018-06" db="EMBL/GenBank/DDBJ databases">
        <title>Genomic Encyclopedia of Type Strains, Phase IV (KMG-IV): sequencing the most valuable type-strain genomes for metagenomic binning, comparative biology and taxonomic classification.</title>
        <authorList>
            <person name="Goeker M."/>
        </authorList>
    </citation>
    <scope>NUCLEOTIDE SEQUENCE [LARGE SCALE GENOMIC DNA]</scope>
    <source>
        <strain evidence="3 4">DSM 45479</strain>
    </source>
</reference>
<dbReference type="SUPFAM" id="SSF53098">
    <property type="entry name" value="Ribonuclease H-like"/>
    <property type="match status" value="1"/>
</dbReference>
<dbReference type="Pfam" id="PF13011">
    <property type="entry name" value="LZ_Tnp_IS481"/>
    <property type="match status" value="1"/>
</dbReference>
<dbReference type="EMBL" id="QLTT01000007">
    <property type="protein sequence ID" value="RAS63281.1"/>
    <property type="molecule type" value="Genomic_DNA"/>
</dbReference>
<dbReference type="Proteomes" id="UP000248714">
    <property type="component" value="Unassembled WGS sequence"/>
</dbReference>
<dbReference type="InterPro" id="IPR036397">
    <property type="entry name" value="RNaseH_sf"/>
</dbReference>
<dbReference type="Gene3D" id="3.30.420.10">
    <property type="entry name" value="Ribonuclease H-like superfamily/Ribonuclease H"/>
    <property type="match status" value="1"/>
</dbReference>
<feature type="region of interest" description="Disordered" evidence="1">
    <location>
        <begin position="335"/>
        <end position="354"/>
    </location>
</feature>
<keyword evidence="4" id="KW-1185">Reference proteome</keyword>
<comment type="caution">
    <text evidence="3">The sequence shown here is derived from an EMBL/GenBank/DDBJ whole genome shotgun (WGS) entry which is preliminary data.</text>
</comment>
<evidence type="ECO:0000313" key="3">
    <source>
        <dbReference type="EMBL" id="RAS63281.1"/>
    </source>
</evidence>